<dbReference type="InterPro" id="IPR036942">
    <property type="entry name" value="Beta-barrel_TonB_sf"/>
</dbReference>
<gene>
    <name evidence="19" type="ORF">C8J29_10749</name>
</gene>
<dbReference type="InterPro" id="IPR037066">
    <property type="entry name" value="Plug_dom_sf"/>
</dbReference>
<evidence type="ECO:0000256" key="8">
    <source>
        <dbReference type="ARBA" id="ARBA00023004"/>
    </source>
</evidence>
<keyword evidence="7 17" id="KW-0732">Signal</keyword>
<organism evidence="19 20">
    <name type="scientific">Cereibacter johrii</name>
    <dbReference type="NCBI Taxonomy" id="445629"/>
    <lineage>
        <taxon>Bacteria</taxon>
        <taxon>Pseudomonadati</taxon>
        <taxon>Pseudomonadota</taxon>
        <taxon>Alphaproteobacteria</taxon>
        <taxon>Rhodobacterales</taxon>
        <taxon>Paracoccaceae</taxon>
        <taxon>Cereibacter</taxon>
    </lineage>
</organism>
<evidence type="ECO:0000256" key="14">
    <source>
        <dbReference type="PROSITE-ProRule" id="PRU01360"/>
    </source>
</evidence>
<dbReference type="Pfam" id="PF07715">
    <property type="entry name" value="Plug"/>
    <property type="match status" value="1"/>
</dbReference>
<dbReference type="Gene3D" id="3.55.50.30">
    <property type="match status" value="1"/>
</dbReference>
<dbReference type="SMART" id="SM00965">
    <property type="entry name" value="STN"/>
    <property type="match status" value="1"/>
</dbReference>
<keyword evidence="13 14" id="KW-0998">Cell outer membrane</keyword>
<evidence type="ECO:0000256" key="3">
    <source>
        <dbReference type="ARBA" id="ARBA00022448"/>
    </source>
</evidence>
<dbReference type="PROSITE" id="PS52016">
    <property type="entry name" value="TONB_DEPENDENT_REC_3"/>
    <property type="match status" value="1"/>
</dbReference>
<dbReference type="SUPFAM" id="SSF56935">
    <property type="entry name" value="Porins"/>
    <property type="match status" value="1"/>
</dbReference>
<dbReference type="RefSeq" id="WP_108223448.1">
    <property type="nucleotide sequence ID" value="NZ_PZZW01000007.1"/>
</dbReference>
<feature type="signal peptide" evidence="17">
    <location>
        <begin position="1"/>
        <end position="40"/>
    </location>
</feature>
<dbReference type="PANTHER" id="PTHR32552:SF74">
    <property type="entry name" value="HYDROXAMATE SIDEROPHORE RECEPTOR FHUE"/>
    <property type="match status" value="1"/>
</dbReference>
<evidence type="ECO:0000256" key="12">
    <source>
        <dbReference type="ARBA" id="ARBA00023170"/>
    </source>
</evidence>
<dbReference type="Proteomes" id="UP000240800">
    <property type="component" value="Unassembled WGS sequence"/>
</dbReference>
<dbReference type="InterPro" id="IPR000531">
    <property type="entry name" value="Beta-barrel_TonB"/>
</dbReference>
<comment type="subcellular location">
    <subcellularLocation>
        <location evidence="1 14">Cell outer membrane</location>
        <topology evidence="1 14">Multi-pass membrane protein</topology>
    </subcellularLocation>
</comment>
<dbReference type="InterPro" id="IPR011662">
    <property type="entry name" value="Secretin/TonB_short_N"/>
</dbReference>
<keyword evidence="3 14" id="KW-0813">Transport</keyword>
<feature type="domain" description="Secretin/TonB short N-terminal" evidence="18">
    <location>
        <begin position="67"/>
        <end position="118"/>
    </location>
</feature>
<evidence type="ECO:0000256" key="13">
    <source>
        <dbReference type="ARBA" id="ARBA00023237"/>
    </source>
</evidence>
<reference evidence="19 20" key="1">
    <citation type="submission" date="2018-04" db="EMBL/GenBank/DDBJ databases">
        <title>Genomic Encyclopedia of Type Strains, Phase III (KMG-III): the genomes of soil and plant-associated and newly described type strains.</title>
        <authorList>
            <person name="Whitman W."/>
        </authorList>
    </citation>
    <scope>NUCLEOTIDE SEQUENCE [LARGE SCALE GENOMIC DNA]</scope>
    <source>
        <strain evidence="19 20">JA192</strain>
    </source>
</reference>
<keyword evidence="11 14" id="KW-0472">Membrane</keyword>
<evidence type="ECO:0000256" key="2">
    <source>
        <dbReference type="ARBA" id="ARBA00009810"/>
    </source>
</evidence>
<evidence type="ECO:0000256" key="16">
    <source>
        <dbReference type="RuleBase" id="RU003357"/>
    </source>
</evidence>
<keyword evidence="12 19" id="KW-0675">Receptor</keyword>
<dbReference type="Pfam" id="PF00593">
    <property type="entry name" value="TonB_dep_Rec_b-barrel"/>
    <property type="match status" value="1"/>
</dbReference>
<comment type="caution">
    <text evidence="19">The sequence shown here is derived from an EMBL/GenBank/DDBJ whole genome shotgun (WGS) entry which is preliminary data.</text>
</comment>
<evidence type="ECO:0000259" key="18">
    <source>
        <dbReference type="SMART" id="SM00965"/>
    </source>
</evidence>
<comment type="similarity">
    <text evidence="2 14 16">Belongs to the TonB-dependent receptor family.</text>
</comment>
<dbReference type="CDD" id="cd01347">
    <property type="entry name" value="ligand_gated_channel"/>
    <property type="match status" value="1"/>
</dbReference>
<feature type="chain" id="PRO_5045658540" evidence="17">
    <location>
        <begin position="41"/>
        <end position="835"/>
    </location>
</feature>
<keyword evidence="6 14" id="KW-0812">Transmembrane</keyword>
<dbReference type="PROSITE" id="PS01156">
    <property type="entry name" value="TONB_DEPENDENT_REC_2"/>
    <property type="match status" value="1"/>
</dbReference>
<evidence type="ECO:0000256" key="1">
    <source>
        <dbReference type="ARBA" id="ARBA00004571"/>
    </source>
</evidence>
<evidence type="ECO:0000313" key="19">
    <source>
        <dbReference type="EMBL" id="PTM76773.1"/>
    </source>
</evidence>
<dbReference type="InterPro" id="IPR039426">
    <property type="entry name" value="TonB-dep_rcpt-like"/>
</dbReference>
<keyword evidence="8" id="KW-0408">Iron</keyword>
<evidence type="ECO:0000256" key="11">
    <source>
        <dbReference type="ARBA" id="ARBA00023136"/>
    </source>
</evidence>
<accession>A0ABX5J4Z0</accession>
<dbReference type="Gene3D" id="2.40.170.20">
    <property type="entry name" value="TonB-dependent receptor, beta-barrel domain"/>
    <property type="match status" value="1"/>
</dbReference>
<keyword evidence="5" id="KW-0410">Iron transport</keyword>
<dbReference type="InterPro" id="IPR012910">
    <property type="entry name" value="Plug_dom"/>
</dbReference>
<evidence type="ECO:0000256" key="15">
    <source>
        <dbReference type="PROSITE-ProRule" id="PRU10144"/>
    </source>
</evidence>
<evidence type="ECO:0000256" key="4">
    <source>
        <dbReference type="ARBA" id="ARBA00022452"/>
    </source>
</evidence>
<evidence type="ECO:0000313" key="20">
    <source>
        <dbReference type="Proteomes" id="UP000240800"/>
    </source>
</evidence>
<evidence type="ECO:0000256" key="9">
    <source>
        <dbReference type="ARBA" id="ARBA00023065"/>
    </source>
</evidence>
<keyword evidence="4 14" id="KW-1134">Transmembrane beta strand</keyword>
<evidence type="ECO:0000256" key="5">
    <source>
        <dbReference type="ARBA" id="ARBA00022496"/>
    </source>
</evidence>
<dbReference type="InterPro" id="IPR010917">
    <property type="entry name" value="TonB_rcpt_CS"/>
</dbReference>
<evidence type="ECO:0000256" key="6">
    <source>
        <dbReference type="ARBA" id="ARBA00022692"/>
    </source>
</evidence>
<proteinExistence type="inferred from homology"/>
<name>A0ABX5J4Z0_9RHOB</name>
<keyword evidence="9" id="KW-0406">Ion transport</keyword>
<evidence type="ECO:0000256" key="17">
    <source>
        <dbReference type="SAM" id="SignalP"/>
    </source>
</evidence>
<dbReference type="Pfam" id="PF07660">
    <property type="entry name" value="STN"/>
    <property type="match status" value="1"/>
</dbReference>
<dbReference type="EMBL" id="PZZW01000007">
    <property type="protein sequence ID" value="PTM76773.1"/>
    <property type="molecule type" value="Genomic_DNA"/>
</dbReference>
<keyword evidence="20" id="KW-1185">Reference proteome</keyword>
<sequence>MRQSFPDTRAKAGLGMRVSLALLASTALLSATGLSLPAAAQEASTLYAVPAGPLGLAITRFGERSGLQILYPADLVRGKQSPGVSGALTAQEALSRLLAGSGLTYRYTATNTVTIVALGVTGASNTGPDGSILLDTIAVSGGGAETEGSGSYATGAASVARGADSLKEVPQSVTVMTDKVLEDQNLIMMSDAMAKAPGVVAATDGSGNPQFFSRGFTITNYQVDNLGTAYDSSFRPDFDLSIYDRVEVLRGAEGLFSAAGDPGGTVNLARKRPTDERQSSVSLAYGSWNNRRLEADLSGPLTEDGRLRGRMIGAWQDRDYFYSPADEEKQVAYGILEYDLTPDTTIHAGATYQHQNGIRWAKGLPTYTDGTQLGLDRDIALNTDWSTRETTTWDMFIGAEHRFGEDWTLSFSAMRQRFDYRYTELAVGGPVDPATGVIGDPGAFSEDAGNHSDAVDLSISGRFEAWGREHKLVAGADWRRSDGKQIRNLYETSFPDGSLTIGDFPGLDLPPPTLTGATAGWPAYGAKQQGVYARLDMAVNDRAHVIVGGRYGNYSHREISEGRDEDGNVTYRDSSYRWRETGIFTPYVGVTYDLTPDWTAYASLTEIYKPQGKNAGPPENPTQLDPITGRNFELGTKGELMEGRLNVAAALYRIERNGEAVEDTRYGDEDGTFYLPLGKIVSQGIDLEASGEIAPGWQVFAGYTYNQNKNENEGAPYHALTPRHMFKLWTEYNLPGDLSKWTVGSGVTVKSRHANTGTYWLMGEDGWTQPGFEIRQGGYAVWDAHVNYQVDDRWSVALNVNNLLDKTYYATLGVPNGGNWYGEPRNATLTLRGRF</sequence>
<feature type="short sequence motif" description="TonB C-terminal box" evidence="15">
    <location>
        <begin position="818"/>
        <end position="835"/>
    </location>
</feature>
<protein>
    <submittedName>
        <fullName evidence="19">Outer membrane receptor for ferric coprogen and ferric-rhodotorulic acid</fullName>
    </submittedName>
</protein>
<dbReference type="InterPro" id="IPR010105">
    <property type="entry name" value="TonB_sidphr_rcpt"/>
</dbReference>
<evidence type="ECO:0000256" key="7">
    <source>
        <dbReference type="ARBA" id="ARBA00022729"/>
    </source>
</evidence>
<keyword evidence="10 16" id="KW-0798">TonB box</keyword>
<dbReference type="NCBIfam" id="TIGR01783">
    <property type="entry name" value="TonB-siderophor"/>
    <property type="match status" value="1"/>
</dbReference>
<evidence type="ECO:0000256" key="10">
    <source>
        <dbReference type="ARBA" id="ARBA00023077"/>
    </source>
</evidence>
<dbReference type="PANTHER" id="PTHR32552">
    <property type="entry name" value="FERRICHROME IRON RECEPTOR-RELATED"/>
    <property type="match status" value="1"/>
</dbReference>
<dbReference type="Gene3D" id="2.170.130.10">
    <property type="entry name" value="TonB-dependent receptor, plug domain"/>
    <property type="match status" value="1"/>
</dbReference>